<dbReference type="PANTHER" id="PTHR47089">
    <property type="entry name" value="ABC TRANSPORTER, PERMEASE PROTEIN"/>
    <property type="match status" value="1"/>
</dbReference>
<dbReference type="InterPro" id="IPR001851">
    <property type="entry name" value="ABC_transp_permease"/>
</dbReference>
<protein>
    <submittedName>
        <fullName evidence="7">Nucleoside ABC transporter membrane protein</fullName>
    </submittedName>
</protein>
<evidence type="ECO:0000256" key="6">
    <source>
        <dbReference type="SAM" id="Phobius"/>
    </source>
</evidence>
<gene>
    <name evidence="7" type="ORF">SAMN06296020_10924</name>
</gene>
<keyword evidence="5 6" id="KW-0472">Membrane</keyword>
<dbReference type="Proteomes" id="UP001158066">
    <property type="component" value="Unassembled WGS sequence"/>
</dbReference>
<keyword evidence="2" id="KW-1003">Cell membrane</keyword>
<feature type="transmembrane region" description="Helical" evidence="6">
    <location>
        <begin position="253"/>
        <end position="274"/>
    </location>
</feature>
<keyword evidence="3 6" id="KW-0812">Transmembrane</keyword>
<feature type="transmembrane region" description="Helical" evidence="6">
    <location>
        <begin position="205"/>
        <end position="223"/>
    </location>
</feature>
<evidence type="ECO:0000256" key="1">
    <source>
        <dbReference type="ARBA" id="ARBA00004651"/>
    </source>
</evidence>
<evidence type="ECO:0000256" key="3">
    <source>
        <dbReference type="ARBA" id="ARBA00022692"/>
    </source>
</evidence>
<comment type="subcellular location">
    <subcellularLocation>
        <location evidence="1">Cell membrane</location>
        <topology evidence="1">Multi-pass membrane protein</topology>
    </subcellularLocation>
</comment>
<dbReference type="AlphaFoldDB" id="A0AA46AJD7"/>
<dbReference type="CDD" id="cd06580">
    <property type="entry name" value="TM_PBP1_transp_TpRbsC_like"/>
    <property type="match status" value="1"/>
</dbReference>
<dbReference type="EMBL" id="FXUF01000009">
    <property type="protein sequence ID" value="SMP61353.1"/>
    <property type="molecule type" value="Genomic_DNA"/>
</dbReference>
<dbReference type="RefSeq" id="WP_283409683.1">
    <property type="nucleotide sequence ID" value="NZ_FXUF01000009.1"/>
</dbReference>
<evidence type="ECO:0000256" key="2">
    <source>
        <dbReference type="ARBA" id="ARBA00022475"/>
    </source>
</evidence>
<feature type="transmembrane region" description="Helical" evidence="6">
    <location>
        <begin position="333"/>
        <end position="355"/>
    </location>
</feature>
<dbReference type="Pfam" id="PF02653">
    <property type="entry name" value="BPD_transp_2"/>
    <property type="match status" value="1"/>
</dbReference>
<accession>A0AA46AJD7</accession>
<feature type="transmembrane region" description="Helical" evidence="6">
    <location>
        <begin position="21"/>
        <end position="41"/>
    </location>
</feature>
<reference evidence="7" key="1">
    <citation type="submission" date="2017-05" db="EMBL/GenBank/DDBJ databases">
        <authorList>
            <person name="Varghese N."/>
            <person name="Submissions S."/>
        </authorList>
    </citation>
    <scope>NUCLEOTIDE SEQUENCE</scope>
    <source>
        <strain evidence="7">Su22</strain>
    </source>
</reference>
<comment type="caution">
    <text evidence="7">The sequence shown here is derived from an EMBL/GenBank/DDBJ whole genome shotgun (WGS) entry which is preliminary data.</text>
</comment>
<evidence type="ECO:0000313" key="8">
    <source>
        <dbReference type="Proteomes" id="UP001158066"/>
    </source>
</evidence>
<feature type="transmembrane region" description="Helical" evidence="6">
    <location>
        <begin position="86"/>
        <end position="106"/>
    </location>
</feature>
<proteinExistence type="predicted"/>
<name>A0AA46AJD7_9CLOT</name>
<dbReference type="PANTHER" id="PTHR47089:SF1">
    <property type="entry name" value="GUANOSINE ABC TRANSPORTER PERMEASE PROTEIN NUPP"/>
    <property type="match status" value="1"/>
</dbReference>
<keyword evidence="8" id="KW-1185">Reference proteome</keyword>
<feature type="transmembrane region" description="Helical" evidence="6">
    <location>
        <begin position="61"/>
        <end position="79"/>
    </location>
</feature>
<feature type="transmembrane region" description="Helical" evidence="6">
    <location>
        <begin position="118"/>
        <end position="139"/>
    </location>
</feature>
<keyword evidence="4 6" id="KW-1133">Transmembrane helix</keyword>
<feature type="transmembrane region" description="Helical" evidence="6">
    <location>
        <begin position="148"/>
        <end position="167"/>
    </location>
</feature>
<evidence type="ECO:0000256" key="5">
    <source>
        <dbReference type="ARBA" id="ARBA00023136"/>
    </source>
</evidence>
<evidence type="ECO:0000256" key="4">
    <source>
        <dbReference type="ARBA" id="ARBA00022989"/>
    </source>
</evidence>
<evidence type="ECO:0000313" key="7">
    <source>
        <dbReference type="EMBL" id="SMP61353.1"/>
    </source>
</evidence>
<dbReference type="GO" id="GO:0022857">
    <property type="term" value="F:transmembrane transporter activity"/>
    <property type="evidence" value="ECO:0007669"/>
    <property type="project" value="InterPro"/>
</dbReference>
<organism evidence="7 8">
    <name type="scientific">Anoxynatronum buryatiense</name>
    <dbReference type="NCBI Taxonomy" id="489973"/>
    <lineage>
        <taxon>Bacteria</taxon>
        <taxon>Bacillati</taxon>
        <taxon>Bacillota</taxon>
        <taxon>Clostridia</taxon>
        <taxon>Eubacteriales</taxon>
        <taxon>Clostridiaceae</taxon>
        <taxon>Anoxynatronum</taxon>
    </lineage>
</organism>
<sequence length="386" mass="41004">MKFSWKAYVRSDAFSSFMSSLMAIIVGLFIGFLVLLVSNPSQAVRGFGAILFGGLTDMKNLGQVFYFATPIIMTGLSFGFANKTGLFNIGAAGQFIVGAYAAVYVGVKWTSLPGHAHWMVALMAALLAGALWGLVPGILKAYFNVNEVIACIMMNYIGMYTVNYMVVKTVFDSLRNQSLRVAATAVIPKAGLDKLFITGNSPSSVNAGIFIAILAGIVIYVVLDKTRFGYELKACGYNRDAARYAGINEKRSIVLSMAIAGALAGLGGALLYLAGAGKSIEVVDVLAIEGFNGIPVALLGLSHPLGILLSGIFVAYLTVGGFNMQLYNFVPQVIEIIIAVIIYFSAFALLLKGFIQAYLKKKDRPLEEAKALAADAGSTEKGGGVE</sequence>
<dbReference type="GO" id="GO:0005886">
    <property type="term" value="C:plasma membrane"/>
    <property type="evidence" value="ECO:0007669"/>
    <property type="project" value="UniProtKB-SubCell"/>
</dbReference>